<evidence type="ECO:0000259" key="9">
    <source>
        <dbReference type="Pfam" id="PF01490"/>
    </source>
</evidence>
<accession>A0A1R3IWU3</accession>
<feature type="domain" description="Amino acid transporter transmembrane" evidence="9">
    <location>
        <begin position="2"/>
        <end position="137"/>
    </location>
</feature>
<proteinExistence type="inferred from homology"/>
<dbReference type="STRING" id="210143.A0A1R3IWU3"/>
<dbReference type="Proteomes" id="UP000188268">
    <property type="component" value="Unassembled WGS sequence"/>
</dbReference>
<dbReference type="InterPro" id="IPR013057">
    <property type="entry name" value="AA_transpt_TM"/>
</dbReference>
<dbReference type="GO" id="GO:0005774">
    <property type="term" value="C:vacuolar membrane"/>
    <property type="evidence" value="ECO:0007669"/>
    <property type="project" value="TreeGrafter"/>
</dbReference>
<evidence type="ECO:0000256" key="2">
    <source>
        <dbReference type="ARBA" id="ARBA00022448"/>
    </source>
</evidence>
<dbReference type="Pfam" id="PF01490">
    <property type="entry name" value="Aa_trans"/>
    <property type="match status" value="2"/>
</dbReference>
<dbReference type="GO" id="GO:0015179">
    <property type="term" value="F:L-amino acid transmembrane transporter activity"/>
    <property type="evidence" value="ECO:0007669"/>
    <property type="project" value="TreeGrafter"/>
</dbReference>
<dbReference type="PANTHER" id="PTHR22950:SF692">
    <property type="entry name" value="TRANSMEMBRANE AMINO ACID TRANSPORTER FAMILY PROTEIN"/>
    <property type="match status" value="1"/>
</dbReference>
<evidence type="ECO:0000313" key="10">
    <source>
        <dbReference type="EMBL" id="OMO87041.1"/>
    </source>
</evidence>
<reference evidence="10 11" key="1">
    <citation type="submission" date="2013-09" db="EMBL/GenBank/DDBJ databases">
        <title>Corchorus capsularis genome sequencing.</title>
        <authorList>
            <person name="Alam M."/>
            <person name="Haque M.S."/>
            <person name="Islam M.S."/>
            <person name="Emdad E.M."/>
            <person name="Islam M.M."/>
            <person name="Ahmed B."/>
            <person name="Halim A."/>
            <person name="Hossen Q.M.M."/>
            <person name="Hossain M.Z."/>
            <person name="Ahmed R."/>
            <person name="Khan M.M."/>
            <person name="Islam R."/>
            <person name="Rashid M.M."/>
            <person name="Khan S.A."/>
            <person name="Rahman M.S."/>
            <person name="Alam M."/>
        </authorList>
    </citation>
    <scope>NUCLEOTIDE SEQUENCE [LARGE SCALE GENOMIC DNA]</scope>
    <source>
        <strain evidence="11">cv. CVL-1</strain>
        <tissue evidence="10">Whole seedling</tissue>
    </source>
</reference>
<feature type="domain" description="Amino acid transporter transmembrane" evidence="9">
    <location>
        <begin position="149"/>
        <end position="198"/>
    </location>
</feature>
<dbReference type="EMBL" id="AWWV01009325">
    <property type="protein sequence ID" value="OMO87041.1"/>
    <property type="molecule type" value="Genomic_DNA"/>
</dbReference>
<comment type="similarity">
    <text evidence="7">Belongs to the amino acid/polyamine transporter 2 family. Amino acid/auxin permease (AAAP) (TC 2.A.18.5) subfamily.</text>
</comment>
<feature type="transmembrane region" description="Helical" evidence="8">
    <location>
        <begin position="20"/>
        <end position="41"/>
    </location>
</feature>
<keyword evidence="11" id="KW-1185">Reference proteome</keyword>
<keyword evidence="2" id="KW-0813">Transport</keyword>
<dbReference type="OrthoDB" id="990611at2759"/>
<dbReference type="AlphaFoldDB" id="A0A1R3IWU3"/>
<gene>
    <name evidence="10" type="ORF">CCACVL1_09296</name>
</gene>
<keyword evidence="3 8" id="KW-0812">Transmembrane</keyword>
<dbReference type="PANTHER" id="PTHR22950">
    <property type="entry name" value="AMINO ACID TRANSPORTER"/>
    <property type="match status" value="1"/>
</dbReference>
<keyword evidence="5 8" id="KW-1133">Transmembrane helix</keyword>
<organism evidence="10 11">
    <name type="scientific">Corchorus capsularis</name>
    <name type="common">Jute</name>
    <dbReference type="NCBI Taxonomy" id="210143"/>
    <lineage>
        <taxon>Eukaryota</taxon>
        <taxon>Viridiplantae</taxon>
        <taxon>Streptophyta</taxon>
        <taxon>Embryophyta</taxon>
        <taxon>Tracheophyta</taxon>
        <taxon>Spermatophyta</taxon>
        <taxon>Magnoliopsida</taxon>
        <taxon>eudicotyledons</taxon>
        <taxon>Gunneridae</taxon>
        <taxon>Pentapetalae</taxon>
        <taxon>rosids</taxon>
        <taxon>malvids</taxon>
        <taxon>Malvales</taxon>
        <taxon>Malvaceae</taxon>
        <taxon>Grewioideae</taxon>
        <taxon>Apeibeae</taxon>
        <taxon>Corchorus</taxon>
    </lineage>
</organism>
<evidence type="ECO:0000256" key="5">
    <source>
        <dbReference type="ARBA" id="ARBA00022989"/>
    </source>
</evidence>
<feature type="non-terminal residue" evidence="10">
    <location>
        <position position="202"/>
    </location>
</feature>
<evidence type="ECO:0000256" key="3">
    <source>
        <dbReference type="ARBA" id="ARBA00022692"/>
    </source>
</evidence>
<name>A0A1R3IWU3_COCAP</name>
<evidence type="ECO:0000256" key="1">
    <source>
        <dbReference type="ARBA" id="ARBA00004141"/>
    </source>
</evidence>
<sequence length="202" mass="21437">MATLAVLPTVWVRDLSLLSYISAGGVVASVLVVLGLCWFGLVDNVGFHHKGTTLSLSTLPVAIGLCGYCNSGHAGFSNICTSMAKPNQFPSVLLACFGICSLMYAGTAVVGYTMFGEATESQFTLNLPKDLIASKIAVWTTVYAQQNHRTSLVISTLIVGLSIPFFGLLMSLIGSLLTMLVTLILPPACYLSILRGKVSRIQ</sequence>
<feature type="transmembrane region" description="Helical" evidence="8">
    <location>
        <begin position="165"/>
        <end position="193"/>
    </location>
</feature>
<evidence type="ECO:0000256" key="6">
    <source>
        <dbReference type="ARBA" id="ARBA00023136"/>
    </source>
</evidence>
<comment type="caution">
    <text evidence="10">The sequence shown here is derived from an EMBL/GenBank/DDBJ whole genome shotgun (WGS) entry which is preliminary data.</text>
</comment>
<dbReference type="Gramene" id="OMO87041">
    <property type="protein sequence ID" value="OMO87041"/>
    <property type="gene ID" value="CCACVL1_09296"/>
</dbReference>
<feature type="transmembrane region" description="Helical" evidence="8">
    <location>
        <begin position="92"/>
        <end position="115"/>
    </location>
</feature>
<protein>
    <submittedName>
        <fullName evidence="10">Amino acid transporter, transmembrane</fullName>
    </submittedName>
</protein>
<evidence type="ECO:0000256" key="8">
    <source>
        <dbReference type="SAM" id="Phobius"/>
    </source>
</evidence>
<evidence type="ECO:0000256" key="7">
    <source>
        <dbReference type="ARBA" id="ARBA00049662"/>
    </source>
</evidence>
<evidence type="ECO:0000313" key="11">
    <source>
        <dbReference type="Proteomes" id="UP000188268"/>
    </source>
</evidence>
<evidence type="ECO:0000256" key="4">
    <source>
        <dbReference type="ARBA" id="ARBA00022970"/>
    </source>
</evidence>
<keyword evidence="6 8" id="KW-0472">Membrane</keyword>
<dbReference type="OMA" id="YTRITIL"/>
<keyword evidence="4" id="KW-0029">Amino-acid transport</keyword>
<comment type="subcellular location">
    <subcellularLocation>
        <location evidence="1">Membrane</location>
        <topology evidence="1">Multi-pass membrane protein</topology>
    </subcellularLocation>
</comment>